<gene>
    <name evidence="4" type="ORF">BITS_1634</name>
</gene>
<evidence type="ECO:0000256" key="1">
    <source>
        <dbReference type="SAM" id="MobiDB-lite"/>
    </source>
</evidence>
<sequence>MADKDLERVLEQVRRLLALAEDPAAAENEAMLAFERAKRLMDRYAVNEWMLHEDTRGCEPVVERTVRFERREPVNRFRVGLAEIVARANRCRTYWSGYRARNNVTVPVSVTFYGVETDVRLCEALWTSMELRRASGWRRALNEYARQSGWRPSPASWRNGYYLSFQRRIGERFDAIGDGGEATHEAGRELVLARDRQLDAFEATLTLDDRPVRFRAVTVSNAARDYGRRDADMTPLGLRETGRDASRPVLEGGV</sequence>
<dbReference type="Proteomes" id="UP000029080">
    <property type="component" value="Unassembled WGS sequence"/>
</dbReference>
<dbReference type="EMBL" id="JGZU01000016">
    <property type="protein sequence ID" value="KFJ05102.1"/>
    <property type="molecule type" value="Genomic_DNA"/>
</dbReference>
<evidence type="ECO:0000313" key="5">
    <source>
        <dbReference type="Proteomes" id="UP000029080"/>
    </source>
</evidence>
<dbReference type="InterPro" id="IPR024498">
    <property type="entry name" value="DUF2786"/>
</dbReference>
<feature type="region of interest" description="Disordered" evidence="1">
    <location>
        <begin position="233"/>
        <end position="254"/>
    </location>
</feature>
<accession>A0A087EBF1</accession>
<dbReference type="OrthoDB" id="3236104at2"/>
<keyword evidence="5" id="KW-1185">Reference proteome</keyword>
<dbReference type="InterPro" id="IPR055592">
    <property type="entry name" value="DUF7168"/>
</dbReference>
<evidence type="ECO:0000313" key="4">
    <source>
        <dbReference type="EMBL" id="KFJ05102.1"/>
    </source>
</evidence>
<protein>
    <submittedName>
        <fullName evidence="4">Uncharacterized protein</fullName>
    </submittedName>
</protein>
<name>A0A087EBF1_9BIFI</name>
<feature type="domain" description="DUF7168" evidence="3">
    <location>
        <begin position="65"/>
        <end position="196"/>
    </location>
</feature>
<dbReference type="AlphaFoldDB" id="A0A087EBF1"/>
<proteinExistence type="predicted"/>
<evidence type="ECO:0000259" key="3">
    <source>
        <dbReference type="Pfam" id="PF23771"/>
    </source>
</evidence>
<reference evidence="4 5" key="1">
    <citation type="submission" date="2014-03" db="EMBL/GenBank/DDBJ databases">
        <title>Genomics of Bifidobacteria.</title>
        <authorList>
            <person name="Ventura M."/>
            <person name="Milani C."/>
            <person name="Lugli G.A."/>
        </authorList>
    </citation>
    <scope>NUCLEOTIDE SEQUENCE [LARGE SCALE GENOMIC DNA]</scope>
    <source>
        <strain evidence="4 5">JCM 13495</strain>
    </source>
</reference>
<dbReference type="eggNOG" id="ENOG5030M99">
    <property type="taxonomic scope" value="Bacteria"/>
</dbReference>
<organism evidence="4 5">
    <name type="scientific">Bifidobacterium tsurumiense</name>
    <dbReference type="NCBI Taxonomy" id="356829"/>
    <lineage>
        <taxon>Bacteria</taxon>
        <taxon>Bacillati</taxon>
        <taxon>Actinomycetota</taxon>
        <taxon>Actinomycetes</taxon>
        <taxon>Bifidobacteriales</taxon>
        <taxon>Bifidobacteriaceae</taxon>
        <taxon>Bifidobacterium</taxon>
    </lineage>
</organism>
<comment type="caution">
    <text evidence="4">The sequence shown here is derived from an EMBL/GenBank/DDBJ whole genome shotgun (WGS) entry which is preliminary data.</text>
</comment>
<dbReference type="Pfam" id="PF23771">
    <property type="entry name" value="DUF7168"/>
    <property type="match status" value="1"/>
</dbReference>
<dbReference type="RefSeq" id="WP_051264344.1">
    <property type="nucleotide sequence ID" value="NZ_JGZU01000016.1"/>
</dbReference>
<dbReference type="STRING" id="356829.BITS_1634"/>
<feature type="domain" description="DUF2786" evidence="2">
    <location>
        <begin position="8"/>
        <end position="47"/>
    </location>
</feature>
<dbReference type="Pfam" id="PF10979">
    <property type="entry name" value="DUF2786"/>
    <property type="match status" value="1"/>
</dbReference>
<evidence type="ECO:0000259" key="2">
    <source>
        <dbReference type="Pfam" id="PF10979"/>
    </source>
</evidence>